<dbReference type="InterPro" id="IPR009057">
    <property type="entry name" value="Homeodomain-like_sf"/>
</dbReference>
<sequence>MTTIKESLDISLLMSPPDPERIDNFSKVESNGSTNHTTAFSPTQVGPQAQTHTAGNGSKTLKSEMISPVSLGADDVGLDDTGSAQDPILFPDSTPSLNSRPLFADNEAAIISNHIAARQPALFRQVSPPHGEDYELAVRIKSQVMQRYLADRHGWLAQQREQLRADNRAAAERRKRLQLPAPVSRPVFTQPAPRNLSPRTSKVQAALQPAQSLSSHHGQSTLSRLVQDSTKRVNKRVSRAPALQRNSLPARIAPHVNGALRQSPGNGQSTSRVPGSSPEPRIRTTPPNREDKDFNSLPDYCPSLTTLPERTNLLRVEWKGTPIDLSRDPFSNLLHPDELVLAAGLRLDCATYLTSKRRIFIRRLECARMPKEFRKTDAQQACNIDVNKASKLWSAYDKVGWLRIEHFRKFL</sequence>
<dbReference type="Gene3D" id="1.10.10.10">
    <property type="entry name" value="Winged helix-like DNA-binding domain superfamily/Winged helix DNA-binding domain"/>
    <property type="match status" value="1"/>
</dbReference>
<accession>A0ABP0CQE7</accession>
<feature type="compositionally biased region" description="Polar residues" evidence="1">
    <location>
        <begin position="263"/>
        <end position="274"/>
    </location>
</feature>
<dbReference type="Pfam" id="PF04433">
    <property type="entry name" value="SWIRM"/>
    <property type="match status" value="1"/>
</dbReference>
<feature type="region of interest" description="Disordered" evidence="1">
    <location>
        <begin position="176"/>
        <end position="301"/>
    </location>
</feature>
<reference evidence="3 4" key="1">
    <citation type="submission" date="2024-01" db="EMBL/GenBank/DDBJ databases">
        <authorList>
            <person name="Allen C."/>
            <person name="Tagirdzhanova G."/>
        </authorList>
    </citation>
    <scope>NUCLEOTIDE SEQUENCE [LARGE SCALE GENOMIC DNA]</scope>
</reference>
<dbReference type="SUPFAM" id="SSF46689">
    <property type="entry name" value="Homeodomain-like"/>
    <property type="match status" value="1"/>
</dbReference>
<gene>
    <name evidence="3" type="ORF">SBRCBS47491_008910</name>
</gene>
<evidence type="ECO:0000259" key="2">
    <source>
        <dbReference type="PROSITE" id="PS50934"/>
    </source>
</evidence>
<evidence type="ECO:0000313" key="3">
    <source>
        <dbReference type="EMBL" id="CAK7234327.1"/>
    </source>
</evidence>
<dbReference type="Proteomes" id="UP001642406">
    <property type="component" value="Unassembled WGS sequence"/>
</dbReference>
<feature type="compositionally biased region" description="Polar residues" evidence="1">
    <location>
        <begin position="197"/>
        <end position="228"/>
    </location>
</feature>
<feature type="compositionally biased region" description="Polar residues" evidence="1">
    <location>
        <begin position="27"/>
        <end position="60"/>
    </location>
</feature>
<name>A0ABP0CQE7_9PEZI</name>
<keyword evidence="4" id="KW-1185">Reference proteome</keyword>
<feature type="region of interest" description="Disordered" evidence="1">
    <location>
        <begin position="1"/>
        <end position="94"/>
    </location>
</feature>
<dbReference type="InterPro" id="IPR036388">
    <property type="entry name" value="WH-like_DNA-bd_sf"/>
</dbReference>
<proteinExistence type="predicted"/>
<protein>
    <recommendedName>
        <fullName evidence="2">SWIRM domain-containing protein</fullName>
    </recommendedName>
</protein>
<evidence type="ECO:0000313" key="4">
    <source>
        <dbReference type="Proteomes" id="UP001642406"/>
    </source>
</evidence>
<dbReference type="PROSITE" id="PS50934">
    <property type="entry name" value="SWIRM"/>
    <property type="match status" value="1"/>
</dbReference>
<feature type="domain" description="SWIRM" evidence="2">
    <location>
        <begin position="314"/>
        <end position="411"/>
    </location>
</feature>
<dbReference type="InterPro" id="IPR007526">
    <property type="entry name" value="SWIRM"/>
</dbReference>
<dbReference type="EMBL" id="CAWUHC010000126">
    <property type="protein sequence ID" value="CAK7234327.1"/>
    <property type="molecule type" value="Genomic_DNA"/>
</dbReference>
<organism evidence="3 4">
    <name type="scientific">Sporothrix bragantina</name>
    <dbReference type="NCBI Taxonomy" id="671064"/>
    <lineage>
        <taxon>Eukaryota</taxon>
        <taxon>Fungi</taxon>
        <taxon>Dikarya</taxon>
        <taxon>Ascomycota</taxon>
        <taxon>Pezizomycotina</taxon>
        <taxon>Sordariomycetes</taxon>
        <taxon>Sordariomycetidae</taxon>
        <taxon>Ophiostomatales</taxon>
        <taxon>Ophiostomataceae</taxon>
        <taxon>Sporothrix</taxon>
    </lineage>
</organism>
<comment type="caution">
    <text evidence="3">The sequence shown here is derived from an EMBL/GenBank/DDBJ whole genome shotgun (WGS) entry which is preliminary data.</text>
</comment>
<evidence type="ECO:0000256" key="1">
    <source>
        <dbReference type="SAM" id="MobiDB-lite"/>
    </source>
</evidence>